<feature type="coiled-coil region" evidence="2">
    <location>
        <begin position="309"/>
        <end position="357"/>
    </location>
</feature>
<dbReference type="GO" id="GO:0005694">
    <property type="term" value="C:chromosome"/>
    <property type="evidence" value="ECO:0007669"/>
    <property type="project" value="TreeGrafter"/>
</dbReference>
<proteinExistence type="inferred from homology"/>
<evidence type="ECO:0000259" key="4">
    <source>
        <dbReference type="SMART" id="SM00470"/>
    </source>
</evidence>
<feature type="region of interest" description="Disordered" evidence="3">
    <location>
        <begin position="393"/>
        <end position="452"/>
    </location>
</feature>
<dbReference type="CDD" id="cd16406">
    <property type="entry name" value="ParB_N_like"/>
    <property type="match status" value="1"/>
</dbReference>
<sequence length="721" mass="79287">MENLTMAKNAIQKIAMNAAENIPYDKLMLSQKNVRRIKDGVSIEQLAEDIGRRKLIQSLNVRPVLDGEGEETDTFEVPAGGRRYLALGILIKQKRLAKDELIPCIVNRGQETSAEEDSLAENLRRADLHPLDQFRAFKTLSDQGLDPDEIGARFFVSPATVRQRLRLASVSPKLLELYEKDEIRLEQIMAFSISDDHARQEQVWERIASSHTQEPYYIRRLLTETTVRADDRRAVYVGADAYEAAGGVILRDLFEQDSGGWFQDAALLEQLVFDRLKGDAEAIRAEGWKWVEAAISFPYGHASGMRRIYAEARELSAEEIERYDALKADYDKLDADYAKAEDADEAIEAKLDQLGAELDAIDDRPQSYDPAQKAIAGAFVTLAANGKLQVDAGFVRSEDEPRTETGDVAEGEEGSADGGTQSNGDDGGDGVVVNGQPMNDASGDDGEDDGIKPLPDRLVFDLTAQRTLALRNALAGDVDIAIIAALHAFVLQVFYRFAPNTCLEISLKSGSFSQVDGLAETCWAKEIAERHEAWDRDLPDEAEGLWDFLLGRDEASRKALFAHCVSLTLNAVVEPWNRRAKALEHADVLGRSLQFDMVDAGWTPTVEFLGRLTKARILQAVREARGADSAQLIDHMKKDIMAREAARLLEGSNWLPEPLRAEVDEVSADAGDAAASEMSDEAALDGDAAELPAFLADDADPSSDAPVTIDGDETDHLQAAE</sequence>
<dbReference type="InterPro" id="IPR041468">
    <property type="entry name" value="HTH_ParB/Spo0J"/>
</dbReference>
<dbReference type="PANTHER" id="PTHR33375:SF7">
    <property type="entry name" value="CHROMOSOME 2-PARTITIONING PROTEIN PARB-RELATED"/>
    <property type="match status" value="1"/>
</dbReference>
<dbReference type="Gene3D" id="1.10.10.2830">
    <property type="match status" value="1"/>
</dbReference>
<dbReference type="SUPFAM" id="SSF109709">
    <property type="entry name" value="KorB DNA-binding domain-like"/>
    <property type="match status" value="1"/>
</dbReference>
<evidence type="ECO:0000256" key="3">
    <source>
        <dbReference type="SAM" id="MobiDB-lite"/>
    </source>
</evidence>
<keyword evidence="6" id="KW-1185">Reference proteome</keyword>
<feature type="compositionally biased region" description="Acidic residues" evidence="3">
    <location>
        <begin position="678"/>
        <end position="688"/>
    </location>
</feature>
<comment type="similarity">
    <text evidence="1">Belongs to the ParB family.</text>
</comment>
<accession>G6Y2R5</accession>
<feature type="compositionally biased region" description="Low complexity" evidence="3">
    <location>
        <begin position="668"/>
        <end position="677"/>
    </location>
</feature>
<evidence type="ECO:0000256" key="2">
    <source>
        <dbReference type="SAM" id="Coils"/>
    </source>
</evidence>
<evidence type="ECO:0000256" key="1">
    <source>
        <dbReference type="ARBA" id="ARBA00006295"/>
    </source>
</evidence>
<dbReference type="FunFam" id="1.10.10.2830:FF:000001">
    <property type="entry name" value="Chromosome partitioning protein ParB"/>
    <property type="match status" value="1"/>
</dbReference>
<organism evidence="5 6">
    <name type="scientific">Mesorhizobium amorphae CCNWGS0123</name>
    <dbReference type="NCBI Taxonomy" id="1082933"/>
    <lineage>
        <taxon>Bacteria</taxon>
        <taxon>Pseudomonadati</taxon>
        <taxon>Pseudomonadota</taxon>
        <taxon>Alphaproteobacteria</taxon>
        <taxon>Hyphomicrobiales</taxon>
        <taxon>Phyllobacteriaceae</taxon>
        <taxon>Mesorhizobium</taxon>
    </lineage>
</organism>
<dbReference type="EMBL" id="AGSN01000012">
    <property type="protein sequence ID" value="EHH13956.1"/>
    <property type="molecule type" value="Genomic_DNA"/>
</dbReference>
<evidence type="ECO:0000313" key="6">
    <source>
        <dbReference type="Proteomes" id="UP000002949"/>
    </source>
</evidence>
<dbReference type="Proteomes" id="UP000002949">
    <property type="component" value="Unassembled WGS sequence"/>
</dbReference>
<feature type="compositionally biased region" description="Basic and acidic residues" evidence="3">
    <location>
        <begin position="396"/>
        <end position="405"/>
    </location>
</feature>
<dbReference type="Pfam" id="PF02195">
    <property type="entry name" value="ParB_N"/>
    <property type="match status" value="1"/>
</dbReference>
<dbReference type="Pfam" id="PF17762">
    <property type="entry name" value="HTH_ParB"/>
    <property type="match status" value="1"/>
</dbReference>
<evidence type="ECO:0000313" key="5">
    <source>
        <dbReference type="EMBL" id="EHH13956.1"/>
    </source>
</evidence>
<dbReference type="InterPro" id="IPR036086">
    <property type="entry name" value="ParB/Sulfiredoxin_sf"/>
</dbReference>
<dbReference type="InterPro" id="IPR050336">
    <property type="entry name" value="Chromosome_partition/occlusion"/>
</dbReference>
<feature type="region of interest" description="Disordered" evidence="3">
    <location>
        <begin position="667"/>
        <end position="721"/>
    </location>
</feature>
<dbReference type="InterPro" id="IPR003115">
    <property type="entry name" value="ParB_N"/>
</dbReference>
<dbReference type="PANTHER" id="PTHR33375">
    <property type="entry name" value="CHROMOSOME-PARTITIONING PROTEIN PARB-RELATED"/>
    <property type="match status" value="1"/>
</dbReference>
<feature type="compositionally biased region" description="Low complexity" evidence="3">
    <location>
        <begin position="689"/>
        <end position="706"/>
    </location>
</feature>
<protein>
    <submittedName>
        <fullName evidence="5">ParB-like nuclease</fullName>
    </submittedName>
</protein>
<dbReference type="Gene3D" id="3.90.1530.30">
    <property type="match status" value="1"/>
</dbReference>
<dbReference type="SUPFAM" id="SSF110849">
    <property type="entry name" value="ParB/Sulfiredoxin"/>
    <property type="match status" value="1"/>
</dbReference>
<gene>
    <name evidence="5" type="ORF">MEA186_01031</name>
</gene>
<reference evidence="5 6" key="1">
    <citation type="journal article" date="2012" name="J. Bacteriol.">
        <title>Draft Genome Sequence of Plant Growth-Promoting Rhizobium Mesorhizobium amorphae, Isolated from Zinc-Lead Mine Tailings.</title>
        <authorList>
            <person name="Hao X."/>
            <person name="Lin Y."/>
            <person name="Johnstone L."/>
            <person name="Baltrus D.A."/>
            <person name="Miller S.J."/>
            <person name="Wei G."/>
            <person name="Rensing C."/>
        </authorList>
    </citation>
    <scope>NUCLEOTIDE SEQUENCE [LARGE SCALE GENOMIC DNA]</scope>
    <source>
        <strain evidence="5 6">CCNWGS0123</strain>
    </source>
</reference>
<dbReference type="PATRIC" id="fig|1082933.3.peg.181"/>
<feature type="domain" description="ParB-like N-terminal" evidence="4">
    <location>
        <begin position="20"/>
        <end position="123"/>
    </location>
</feature>
<name>G6Y2R5_9HYPH</name>
<dbReference type="eggNOG" id="COG1475">
    <property type="taxonomic scope" value="Bacteria"/>
</dbReference>
<keyword evidence="2" id="KW-0175">Coiled coil</keyword>
<dbReference type="AlphaFoldDB" id="G6Y2R5"/>
<dbReference type="SMART" id="SM00470">
    <property type="entry name" value="ParB"/>
    <property type="match status" value="1"/>
</dbReference>
<dbReference type="FunFam" id="3.90.1530.30:FF:000002">
    <property type="entry name" value="Chromosome partitioning protein ParB"/>
    <property type="match status" value="1"/>
</dbReference>
<dbReference type="GO" id="GO:0007059">
    <property type="term" value="P:chromosome segregation"/>
    <property type="evidence" value="ECO:0007669"/>
    <property type="project" value="TreeGrafter"/>
</dbReference>